<sequence>MTTKIHTVADAQGRPVRFILTAGQAADIKSAPDLLAGLTTGGVIADKAYDSNALRDLIDQTGAEAVIPSNRSRKILIPHDAVAYKLRNRIERFFNKLKHFRRIATRYDRRAIYFLAALHLASAMIWMR</sequence>
<dbReference type="PANTHER" id="PTHR30007:SF1">
    <property type="entry name" value="BLR1914 PROTEIN"/>
    <property type="match status" value="1"/>
</dbReference>
<organism evidence="3 4">
    <name type="scientific">Aliidongia dinghuensis</name>
    <dbReference type="NCBI Taxonomy" id="1867774"/>
    <lineage>
        <taxon>Bacteria</taxon>
        <taxon>Pseudomonadati</taxon>
        <taxon>Pseudomonadota</taxon>
        <taxon>Alphaproteobacteria</taxon>
        <taxon>Rhodospirillales</taxon>
        <taxon>Dongiaceae</taxon>
        <taxon>Aliidongia</taxon>
    </lineage>
</organism>
<dbReference type="AlphaFoldDB" id="A0A8J2Z1F5"/>
<feature type="transmembrane region" description="Helical" evidence="1">
    <location>
        <begin position="111"/>
        <end position="127"/>
    </location>
</feature>
<keyword evidence="4" id="KW-1185">Reference proteome</keyword>
<dbReference type="PANTHER" id="PTHR30007">
    <property type="entry name" value="PHP DOMAIN PROTEIN"/>
    <property type="match status" value="1"/>
</dbReference>
<keyword evidence="1" id="KW-1133">Transmembrane helix</keyword>
<proteinExistence type="predicted"/>
<comment type="caution">
    <text evidence="3">The sequence shown here is derived from an EMBL/GenBank/DDBJ whole genome shotgun (WGS) entry which is preliminary data.</text>
</comment>
<reference evidence="3" key="2">
    <citation type="submission" date="2020-09" db="EMBL/GenBank/DDBJ databases">
        <authorList>
            <person name="Sun Q."/>
            <person name="Zhou Y."/>
        </authorList>
    </citation>
    <scope>NUCLEOTIDE SEQUENCE</scope>
    <source>
        <strain evidence="3">CGMCC 1.15725</strain>
    </source>
</reference>
<dbReference type="GO" id="GO:0004803">
    <property type="term" value="F:transposase activity"/>
    <property type="evidence" value="ECO:0007669"/>
    <property type="project" value="InterPro"/>
</dbReference>
<protein>
    <submittedName>
        <fullName evidence="3">IS5 family transposase</fullName>
    </submittedName>
</protein>
<feature type="domain" description="Transposase IS4-like" evidence="2">
    <location>
        <begin position="2"/>
        <end position="122"/>
    </location>
</feature>
<keyword evidence="1" id="KW-0472">Membrane</keyword>
<evidence type="ECO:0000256" key="1">
    <source>
        <dbReference type="SAM" id="Phobius"/>
    </source>
</evidence>
<evidence type="ECO:0000313" key="4">
    <source>
        <dbReference type="Proteomes" id="UP000646365"/>
    </source>
</evidence>
<dbReference type="NCBIfam" id="NF033580">
    <property type="entry name" value="transpos_IS5_3"/>
    <property type="match status" value="1"/>
</dbReference>
<keyword evidence="1" id="KW-0812">Transmembrane</keyword>
<dbReference type="InterPro" id="IPR002559">
    <property type="entry name" value="Transposase_11"/>
</dbReference>
<dbReference type="GO" id="GO:0003677">
    <property type="term" value="F:DNA binding"/>
    <property type="evidence" value="ECO:0007669"/>
    <property type="project" value="InterPro"/>
</dbReference>
<dbReference type="GO" id="GO:0006313">
    <property type="term" value="P:DNA transposition"/>
    <property type="evidence" value="ECO:0007669"/>
    <property type="project" value="InterPro"/>
</dbReference>
<dbReference type="Proteomes" id="UP000646365">
    <property type="component" value="Unassembled WGS sequence"/>
</dbReference>
<reference evidence="3" key="1">
    <citation type="journal article" date="2014" name="Int. J. Syst. Evol. Microbiol.">
        <title>Complete genome sequence of Corynebacterium casei LMG S-19264T (=DSM 44701T), isolated from a smear-ripened cheese.</title>
        <authorList>
            <consortium name="US DOE Joint Genome Institute (JGI-PGF)"/>
            <person name="Walter F."/>
            <person name="Albersmeier A."/>
            <person name="Kalinowski J."/>
            <person name="Ruckert C."/>
        </authorList>
    </citation>
    <scope>NUCLEOTIDE SEQUENCE</scope>
    <source>
        <strain evidence="3">CGMCC 1.15725</strain>
    </source>
</reference>
<evidence type="ECO:0000313" key="3">
    <source>
        <dbReference type="EMBL" id="GGF51801.1"/>
    </source>
</evidence>
<dbReference type="Pfam" id="PF01609">
    <property type="entry name" value="DDE_Tnp_1"/>
    <property type="match status" value="1"/>
</dbReference>
<evidence type="ECO:0000259" key="2">
    <source>
        <dbReference type="Pfam" id="PF01609"/>
    </source>
</evidence>
<name>A0A8J2Z1F5_9PROT</name>
<dbReference type="EMBL" id="BMJQ01000060">
    <property type="protein sequence ID" value="GGF51801.1"/>
    <property type="molecule type" value="Genomic_DNA"/>
</dbReference>
<accession>A0A8J2Z1F5</accession>
<gene>
    <name evidence="3" type="ORF">GCM10011611_67830</name>
</gene>